<dbReference type="AlphaFoldDB" id="A0A7W5BFU8"/>
<protein>
    <submittedName>
        <fullName evidence="2">Conjugal transfer pilus assembly protein TraE</fullName>
    </submittedName>
</protein>
<dbReference type="EMBL" id="JACHXD010000025">
    <property type="protein sequence ID" value="MBB3122178.1"/>
    <property type="molecule type" value="Genomic_DNA"/>
</dbReference>
<keyword evidence="1" id="KW-1133">Transmembrane helix</keyword>
<proteinExistence type="predicted"/>
<dbReference type="Pfam" id="PF05309">
    <property type="entry name" value="TraE"/>
    <property type="match status" value="1"/>
</dbReference>
<keyword evidence="1" id="KW-0472">Membrane</keyword>
<organism evidence="2 3">
    <name type="scientific">Pseudoduganella violacea</name>
    <dbReference type="NCBI Taxonomy" id="1715466"/>
    <lineage>
        <taxon>Bacteria</taxon>
        <taxon>Pseudomonadati</taxon>
        <taxon>Pseudomonadota</taxon>
        <taxon>Betaproteobacteria</taxon>
        <taxon>Burkholderiales</taxon>
        <taxon>Oxalobacteraceae</taxon>
        <taxon>Telluria group</taxon>
        <taxon>Pseudoduganella</taxon>
    </lineage>
</organism>
<accession>A0A7W5BFU8</accession>
<name>A0A7W5BFU8_9BURK</name>
<reference evidence="2 3" key="1">
    <citation type="submission" date="2020-08" db="EMBL/GenBank/DDBJ databases">
        <title>Genomic Encyclopedia of Type Strains, Phase III (KMG-III): the genomes of soil and plant-associated and newly described type strains.</title>
        <authorList>
            <person name="Whitman W."/>
        </authorList>
    </citation>
    <scope>NUCLEOTIDE SEQUENCE [LARGE SCALE GENOMIC DNA]</scope>
    <source>
        <strain evidence="2 3">CECT 8897</strain>
    </source>
</reference>
<feature type="transmembrane region" description="Helical" evidence="1">
    <location>
        <begin position="21"/>
        <end position="42"/>
    </location>
</feature>
<dbReference type="Proteomes" id="UP000541535">
    <property type="component" value="Unassembled WGS sequence"/>
</dbReference>
<gene>
    <name evidence="2" type="ORF">FHS03_005275</name>
</gene>
<dbReference type="RefSeq" id="WP_183443844.1">
    <property type="nucleotide sequence ID" value="NZ_JACHXD010000025.1"/>
</dbReference>
<dbReference type="NCBIfam" id="TIGR02761">
    <property type="entry name" value="TraE_TIGR"/>
    <property type="match status" value="1"/>
</dbReference>
<sequence>MDHLRYQDDLKGLKDRIRGQRLAIGALTACLSVALLTVYQTLGTQRIVVTPPTVDKPFWVSGARVSNAYLEQMGGYVAWLILDVTPASVQWKKEALLSFVEPDEAGALKIRQEVEAERLKKLNASTYFLLQQLEPDEEKQTVLLSGRLRTYVNGQETSVTPKRYLAQFSYRGGRSHLKAFKEVDRDQQNIAATDGARQR</sequence>
<evidence type="ECO:0000313" key="3">
    <source>
        <dbReference type="Proteomes" id="UP000541535"/>
    </source>
</evidence>
<evidence type="ECO:0000256" key="1">
    <source>
        <dbReference type="SAM" id="Phobius"/>
    </source>
</evidence>
<dbReference type="InterPro" id="IPR007973">
    <property type="entry name" value="Pilus_assembly_TraE"/>
</dbReference>
<keyword evidence="3" id="KW-1185">Reference proteome</keyword>
<evidence type="ECO:0000313" key="2">
    <source>
        <dbReference type="EMBL" id="MBB3122178.1"/>
    </source>
</evidence>
<comment type="caution">
    <text evidence="2">The sequence shown here is derived from an EMBL/GenBank/DDBJ whole genome shotgun (WGS) entry which is preliminary data.</text>
</comment>
<keyword evidence="1" id="KW-0812">Transmembrane</keyword>